<dbReference type="FunFam" id="2.60.40.3110:FF:000001">
    <property type="entry name" value="Putative fimbrial outer membrane usher"/>
    <property type="match status" value="1"/>
</dbReference>
<protein>
    <submittedName>
        <fullName evidence="14">Fimbrial biogenesis outer membrane usher protein</fullName>
    </submittedName>
</protein>
<evidence type="ECO:0000256" key="5">
    <source>
        <dbReference type="ARBA" id="ARBA00022558"/>
    </source>
</evidence>
<evidence type="ECO:0000259" key="12">
    <source>
        <dbReference type="Pfam" id="PF13953"/>
    </source>
</evidence>
<accession>W0HWX8</accession>
<dbReference type="InterPro" id="IPR037224">
    <property type="entry name" value="PapC_N_sf"/>
</dbReference>
<feature type="domain" description="PapC N-terminal" evidence="13">
    <location>
        <begin position="148"/>
        <end position="241"/>
    </location>
</feature>
<dbReference type="PANTHER" id="PTHR30451:SF21">
    <property type="entry name" value="FIMBRIAL USHER DOMAIN-CONTAINING PROTEIN YDET-RELATED"/>
    <property type="match status" value="1"/>
</dbReference>
<dbReference type="Gene3D" id="2.60.40.2610">
    <property type="entry name" value="Outer membrane usher protein FimD, plug domain"/>
    <property type="match status" value="1"/>
</dbReference>
<gene>
    <name evidence="14" type="primary">fimD</name>
    <name evidence="14" type="ORF">Sant_1950</name>
</gene>
<keyword evidence="6 10" id="KW-0812">Transmembrane</keyword>
<sequence length="922" mass="99075">MTDKTLSRHDAGRGRTVPFFLSPLAAALTLMISAPAAAELYFAPELIAGGAQDVADLSRFTQAGRQPAGTYDVEIYLNNRFVVQRPVTFSVADGEAHNTAAAAASAQGQTAPQSTHGDNRVGKGGDEEASPSAEKDRENNGAPAVRDIHDDTGLMACLNKKALRDLGVSINAFPALAAVADDACVSPGRYIPQAYTAFDFQKMRLDISIPQAALQSRPRGWIPPEQWDEGVNAALLSYRFSGSDNKGRYSDSRNHYLSLTSGLNLGAWRLRDNSTWRDYSSRYGHERRWQHLNTYARRTVVPWQSELTLGDSTTNGQVFDAVGYRGVQLASDDSMLPDTRRGFAPVIKGTAQGNAQVSIRQNGHVIYQTFVPPGAFTIDDLYPVSSGGDLVVTVTEADGGTQVFTVPYSSVPMLQREGVVKYGVTAGHYRNSSDRYTDPAFAQASVLWGLPHNLTTYGGVQLSDNYRAAALGAGINLGAWGALSADVTQANSTLADGSDHQGQSLRFLYGRSLNQLGTTFQLAGYRYSTQGFHTLDETALKGMRGWLTDGQEVDAEGRPVKRPYTDYYNLYNNKRERLQVNISQRLGSLGSLYLSGTHQTYWSGTDASDSLQAGFSGTVGKVSYTLSHSYTRVNGQPHADQTTWLSLSVPLDAWLSPGDITDRRHPLWATASMGRDADGRLTQQTGLSGTALAENNLSWSVAQGYGRDAGGSGNASVNYQGTYGNTSAGYSYNRNYRQVNYGAAGGAVLHGGGLTLGQPLGDTNVLVAAPGAAGVPVENGNGIRTDWRGYTVVPYASVYRQNRVALDSSQLDDYTEIDNTVTRVVPTRGALVKANFKARSGARALLTLTRGGRPLPFGATVSSGDNSGIVGDDGQVYLSGLPNAGVLTAQWGAQPDQQCKVHYRLPETNPQTPVIQMAARCE</sequence>
<dbReference type="Pfam" id="PF13953">
    <property type="entry name" value="PapC_C"/>
    <property type="match status" value="1"/>
</dbReference>
<feature type="domain" description="PapC N-terminal" evidence="13">
    <location>
        <begin position="41"/>
        <end position="97"/>
    </location>
</feature>
<dbReference type="InterPro" id="IPR025885">
    <property type="entry name" value="PapC_N"/>
</dbReference>
<dbReference type="PROSITE" id="PS01151">
    <property type="entry name" value="FIMBRIAL_USHER"/>
    <property type="match status" value="1"/>
</dbReference>
<dbReference type="OrthoDB" id="6554712at2"/>
<evidence type="ECO:0000256" key="10">
    <source>
        <dbReference type="RuleBase" id="RU003884"/>
    </source>
</evidence>
<dbReference type="NCBIfam" id="NF011740">
    <property type="entry name" value="PRK15193.1"/>
    <property type="match status" value="1"/>
</dbReference>
<dbReference type="Gene3D" id="2.60.40.3110">
    <property type="match status" value="1"/>
</dbReference>
<feature type="domain" description="PapC-like C-terminal" evidence="12">
    <location>
        <begin position="845"/>
        <end position="907"/>
    </location>
</feature>
<evidence type="ECO:0000256" key="3">
    <source>
        <dbReference type="ARBA" id="ARBA00022448"/>
    </source>
</evidence>
<evidence type="ECO:0000256" key="2">
    <source>
        <dbReference type="ARBA" id="ARBA00008064"/>
    </source>
</evidence>
<dbReference type="InterPro" id="IPR042186">
    <property type="entry name" value="FimD_plug_dom"/>
</dbReference>
<dbReference type="Pfam" id="PF00577">
    <property type="entry name" value="Usher"/>
    <property type="match status" value="1"/>
</dbReference>
<dbReference type="InterPro" id="IPR025949">
    <property type="entry name" value="PapC-like_C"/>
</dbReference>
<dbReference type="PANTHER" id="PTHR30451">
    <property type="entry name" value="OUTER MEMBRANE USHER PROTEIN"/>
    <property type="match status" value="1"/>
</dbReference>
<dbReference type="InterPro" id="IPR043142">
    <property type="entry name" value="PapC-like_C_sf"/>
</dbReference>
<dbReference type="GO" id="GO:0009297">
    <property type="term" value="P:pilus assembly"/>
    <property type="evidence" value="ECO:0007669"/>
    <property type="project" value="InterPro"/>
</dbReference>
<feature type="compositionally biased region" description="Basic and acidic residues" evidence="11">
    <location>
        <begin position="117"/>
        <end position="126"/>
    </location>
</feature>
<comment type="similarity">
    <text evidence="2 10">Belongs to the fimbrial export usher family.</text>
</comment>
<dbReference type="GO" id="GO:0009279">
    <property type="term" value="C:cell outer membrane"/>
    <property type="evidence" value="ECO:0007669"/>
    <property type="project" value="UniProtKB-SubCell"/>
</dbReference>
<dbReference type="SUPFAM" id="SSF141729">
    <property type="entry name" value="FimD N-terminal domain-like"/>
    <property type="match status" value="2"/>
</dbReference>
<keyword evidence="3 10" id="KW-0813">Transport</keyword>
<keyword evidence="4" id="KW-1134">Transmembrane beta strand</keyword>
<dbReference type="Pfam" id="PF13954">
    <property type="entry name" value="PapC_N"/>
    <property type="match status" value="2"/>
</dbReference>
<evidence type="ECO:0000256" key="8">
    <source>
        <dbReference type="ARBA" id="ARBA00023136"/>
    </source>
</evidence>
<evidence type="ECO:0000256" key="7">
    <source>
        <dbReference type="ARBA" id="ARBA00022729"/>
    </source>
</evidence>
<dbReference type="RefSeq" id="WP_158500155.1">
    <property type="nucleotide sequence ID" value="NZ_CP006569.1"/>
</dbReference>
<dbReference type="KEGG" id="sod:Sant_1950"/>
<proteinExistence type="inferred from homology"/>
<evidence type="ECO:0000256" key="9">
    <source>
        <dbReference type="ARBA" id="ARBA00023237"/>
    </source>
</evidence>
<dbReference type="HOGENOM" id="CLU_009120_3_0_6"/>
<evidence type="ECO:0000313" key="14">
    <source>
        <dbReference type="EMBL" id="AHF77002.1"/>
    </source>
</evidence>
<comment type="subcellular location">
    <subcellularLocation>
        <location evidence="1 10">Cell outer membrane</location>
        <topology evidence="1 10">Multi-pass membrane protein</topology>
    </subcellularLocation>
</comment>
<dbReference type="PATRIC" id="fig|1239307.3.peg.2151"/>
<dbReference type="GO" id="GO:0015473">
    <property type="term" value="F:fimbrial usher porin activity"/>
    <property type="evidence" value="ECO:0007669"/>
    <property type="project" value="InterPro"/>
</dbReference>
<keyword evidence="7" id="KW-0732">Signal</keyword>
<name>W0HWX8_9GAMM</name>
<keyword evidence="5 10" id="KW-1029">Fimbrium biogenesis</keyword>
<dbReference type="Gene3D" id="3.10.20.410">
    <property type="match status" value="1"/>
</dbReference>
<dbReference type="EMBL" id="CP006569">
    <property type="protein sequence ID" value="AHF77002.1"/>
    <property type="molecule type" value="Genomic_DNA"/>
</dbReference>
<organism evidence="14 15">
    <name type="scientific">Sodalis praecaptivus</name>
    <dbReference type="NCBI Taxonomy" id="1239307"/>
    <lineage>
        <taxon>Bacteria</taxon>
        <taxon>Pseudomonadati</taxon>
        <taxon>Pseudomonadota</taxon>
        <taxon>Gammaproteobacteria</taxon>
        <taxon>Enterobacterales</taxon>
        <taxon>Bruguierivoracaceae</taxon>
        <taxon>Sodalis</taxon>
    </lineage>
</organism>
<evidence type="ECO:0000256" key="1">
    <source>
        <dbReference type="ARBA" id="ARBA00004571"/>
    </source>
</evidence>
<evidence type="ECO:0000256" key="11">
    <source>
        <dbReference type="SAM" id="MobiDB-lite"/>
    </source>
</evidence>
<dbReference type="InterPro" id="IPR018030">
    <property type="entry name" value="Fimbrial_membr_usher_CS"/>
</dbReference>
<feature type="region of interest" description="Disordered" evidence="11">
    <location>
        <begin position="100"/>
        <end position="147"/>
    </location>
</feature>
<reference evidence="14 15" key="1">
    <citation type="journal article" date="2014" name="Genome Biol. Evol.">
        <title>Genome degeneration and adaptation in a nascent stage of symbiosis.</title>
        <authorList>
            <person name="Oakeson K.F."/>
            <person name="Gil R."/>
            <person name="Clayton A.L."/>
            <person name="Dunn D.M."/>
            <person name="von Niederhausern A.C."/>
            <person name="Hamil C."/>
            <person name="Aoyagi A."/>
            <person name="Duval B."/>
            <person name="Baca A."/>
            <person name="Silva F.J."/>
            <person name="Vallier A."/>
            <person name="Jackson D.G."/>
            <person name="Latorre A."/>
            <person name="Weiss R.B."/>
            <person name="Heddi A."/>
            <person name="Moya A."/>
            <person name="Dale C."/>
        </authorList>
    </citation>
    <scope>NUCLEOTIDE SEQUENCE [LARGE SCALE GENOMIC DNA]</scope>
    <source>
        <strain evidence="14 15">HS1</strain>
    </source>
</reference>
<keyword evidence="9 10" id="KW-0998">Cell outer membrane</keyword>
<dbReference type="Gene3D" id="2.60.40.2070">
    <property type="match status" value="1"/>
</dbReference>
<keyword evidence="8 10" id="KW-0472">Membrane</keyword>
<evidence type="ECO:0000256" key="6">
    <source>
        <dbReference type="ARBA" id="ARBA00022692"/>
    </source>
</evidence>
<evidence type="ECO:0000313" key="15">
    <source>
        <dbReference type="Proteomes" id="UP000019028"/>
    </source>
</evidence>
<dbReference type="FunFam" id="2.60.40.2610:FF:000001">
    <property type="entry name" value="Outer membrane fimbrial usher protein"/>
    <property type="match status" value="1"/>
</dbReference>
<evidence type="ECO:0000259" key="13">
    <source>
        <dbReference type="Pfam" id="PF13954"/>
    </source>
</evidence>
<keyword evidence="15" id="KW-1185">Reference proteome</keyword>
<dbReference type="InterPro" id="IPR000015">
    <property type="entry name" value="Fimb_usher"/>
</dbReference>
<dbReference type="AlphaFoldDB" id="W0HWX8"/>
<feature type="compositionally biased region" description="Low complexity" evidence="11">
    <location>
        <begin position="100"/>
        <end position="115"/>
    </location>
</feature>
<evidence type="ECO:0000256" key="4">
    <source>
        <dbReference type="ARBA" id="ARBA00022452"/>
    </source>
</evidence>
<dbReference type="Proteomes" id="UP000019028">
    <property type="component" value="Chromosome"/>
</dbReference>